<keyword evidence="1" id="KW-0732">Signal</keyword>
<dbReference type="PANTHER" id="PTHR21234:SF42">
    <property type="entry name" value="PHOSPHORYLASE SUPERFAMILY PROTEIN"/>
    <property type="match status" value="1"/>
</dbReference>
<comment type="caution">
    <text evidence="3">The sequence shown here is derived from an EMBL/GenBank/DDBJ whole genome shotgun (WGS) entry which is preliminary data.</text>
</comment>
<evidence type="ECO:0000256" key="1">
    <source>
        <dbReference type="SAM" id="SignalP"/>
    </source>
</evidence>
<dbReference type="GO" id="GO:0003824">
    <property type="term" value="F:catalytic activity"/>
    <property type="evidence" value="ECO:0007669"/>
    <property type="project" value="InterPro"/>
</dbReference>
<dbReference type="EMBL" id="JAYMYQ010000008">
    <property type="protein sequence ID" value="KAK7314445.1"/>
    <property type="molecule type" value="Genomic_DNA"/>
</dbReference>
<name>A0AAN9KBH4_CANGL</name>
<dbReference type="Gene3D" id="3.40.50.1580">
    <property type="entry name" value="Nucleoside phosphorylase domain"/>
    <property type="match status" value="1"/>
</dbReference>
<evidence type="ECO:0000313" key="4">
    <source>
        <dbReference type="Proteomes" id="UP001367508"/>
    </source>
</evidence>
<gene>
    <name evidence="3" type="ORF">VNO77_32969</name>
</gene>
<feature type="chain" id="PRO_5042838835" description="Nucleoside phosphorylase domain-containing protein" evidence="1">
    <location>
        <begin position="23"/>
        <end position="342"/>
    </location>
</feature>
<dbReference type="InterPro" id="IPR035994">
    <property type="entry name" value="Nucleoside_phosphorylase_sf"/>
</dbReference>
<keyword evidence="4" id="KW-1185">Reference proteome</keyword>
<accession>A0AAN9KBH4</accession>
<evidence type="ECO:0000313" key="3">
    <source>
        <dbReference type="EMBL" id="KAK7314445.1"/>
    </source>
</evidence>
<dbReference type="Pfam" id="PF01048">
    <property type="entry name" value="PNP_UDP_1"/>
    <property type="match status" value="1"/>
</dbReference>
<dbReference type="PANTHER" id="PTHR21234">
    <property type="entry name" value="PURINE NUCLEOSIDE PHOSPHORYLASE"/>
    <property type="match status" value="1"/>
</dbReference>
<feature type="domain" description="Nucleoside phosphorylase" evidence="2">
    <location>
        <begin position="39"/>
        <end position="337"/>
    </location>
</feature>
<evidence type="ECO:0000259" key="2">
    <source>
        <dbReference type="Pfam" id="PF01048"/>
    </source>
</evidence>
<sequence>MELLGVLVLVLGSSIMANGAISEVSWREINNINRQGPYIGIVVPNAYELNPLLHSPTFVPHNKFPYFDFAGRHFRIGELEKKRVIVVMTGLSMLNAGLSTELLLTLFDVEGVIHYGIAGNANPEFQIGDVTVPQFWAHTGLWNWQRFGDGPEDELALEVRGDYSRRFGYLKFENYNNHTTKDSKLVRNILNNVWYQEEEIFPVNGIPEVRQHVFWVPVDKTYLEIARKLKNVKLGDCVNTTCLPRRPIVVIVERGVSANVFIDNGAYRDVLHSKFDATPIDMESAAVALVCFQQRKPFIAIRALSDLAGGGSSLSNEAAAFVPLASQNALDVLIKFISLLNS</sequence>
<organism evidence="3 4">
    <name type="scientific">Canavalia gladiata</name>
    <name type="common">Sword bean</name>
    <name type="synonym">Dolichos gladiatus</name>
    <dbReference type="NCBI Taxonomy" id="3824"/>
    <lineage>
        <taxon>Eukaryota</taxon>
        <taxon>Viridiplantae</taxon>
        <taxon>Streptophyta</taxon>
        <taxon>Embryophyta</taxon>
        <taxon>Tracheophyta</taxon>
        <taxon>Spermatophyta</taxon>
        <taxon>Magnoliopsida</taxon>
        <taxon>eudicotyledons</taxon>
        <taxon>Gunneridae</taxon>
        <taxon>Pentapetalae</taxon>
        <taxon>rosids</taxon>
        <taxon>fabids</taxon>
        <taxon>Fabales</taxon>
        <taxon>Fabaceae</taxon>
        <taxon>Papilionoideae</taxon>
        <taxon>50 kb inversion clade</taxon>
        <taxon>NPAAA clade</taxon>
        <taxon>indigoferoid/millettioid clade</taxon>
        <taxon>Phaseoleae</taxon>
        <taxon>Canavalia</taxon>
    </lineage>
</organism>
<dbReference type="CDD" id="cd09008">
    <property type="entry name" value="MTAN"/>
    <property type="match status" value="1"/>
</dbReference>
<dbReference type="GO" id="GO:0009116">
    <property type="term" value="P:nucleoside metabolic process"/>
    <property type="evidence" value="ECO:0007669"/>
    <property type="project" value="InterPro"/>
</dbReference>
<protein>
    <recommendedName>
        <fullName evidence="2">Nucleoside phosphorylase domain-containing protein</fullName>
    </recommendedName>
</protein>
<dbReference type="InterPro" id="IPR000845">
    <property type="entry name" value="Nucleoside_phosphorylase_d"/>
</dbReference>
<dbReference type="SUPFAM" id="SSF53167">
    <property type="entry name" value="Purine and uridine phosphorylases"/>
    <property type="match status" value="1"/>
</dbReference>
<reference evidence="3 4" key="1">
    <citation type="submission" date="2024-01" db="EMBL/GenBank/DDBJ databases">
        <title>The genomes of 5 underutilized Papilionoideae crops provide insights into root nodulation and disease resistanc.</title>
        <authorList>
            <person name="Jiang F."/>
        </authorList>
    </citation>
    <scope>NUCLEOTIDE SEQUENCE [LARGE SCALE GENOMIC DNA]</scope>
    <source>
        <strain evidence="3">LVBAO_FW01</strain>
        <tissue evidence="3">Leaves</tissue>
    </source>
</reference>
<proteinExistence type="predicted"/>
<dbReference type="AlphaFoldDB" id="A0AAN9KBH4"/>
<dbReference type="Proteomes" id="UP001367508">
    <property type="component" value="Unassembled WGS sequence"/>
</dbReference>
<feature type="signal peptide" evidence="1">
    <location>
        <begin position="1"/>
        <end position="22"/>
    </location>
</feature>